<sequence>MVLSALALCTFLQPAMAGDSARTEQTDVRLMSAVTATGDLKNVPLGVSIAMKPGWKTYWRSPGDAGFAPSIDISGSTNVAALGIAYPVPHRFELFGLQTFGYGEEVVFPLTLTVANPGAPVSLHARLRYLVCEQVCIPYEHDLSLDLPAGPAQVSNDAALISRFQALVPDAGARARFALTGLTVAGETLSVTLRSDGLPFAKPDAVVEAPSGLYFDKPKVELLGDGHEARLSLPIQRDPGGPDPASTALTLTVFDGMRALEQKIVPALFAAPAGGVQATQPATNLGPMLLVALLGGLILNVMPCVLPVLLLKLSHVLESAGAARNHLRASFVASAAGIVTAFGVLAGILIAIKAGGATIGWGIQFQQPLFLGALALLCLVLAANTWGWFQIQVPAIAGALGNLTDRAEPRRPLLASFLSGVLATILATPCSAPFVGTAVGFALARGPQEIALIFIALGTGLALPYLAIAAMPGLVAWLPRPGAWMLWLKRALGLSLAATGLWLGFILAQQTGLLAATQRADGIAWTKFDAAAIPGLVAEGKVVFVDVTAEWCLTCKANKEFVLTKAPVAGALGETMPMLADWTRPNPAISAYLAEFGRFGIPMNVVYGPKAPQGILLPELLSSDDVMTALKQAK</sequence>
<comment type="caution">
    <text evidence="10">The sequence shown here is derived from an EMBL/GenBank/DDBJ whole genome shotgun (WGS) entry which is preliminary data.</text>
</comment>
<dbReference type="Gene3D" id="3.40.30.10">
    <property type="entry name" value="Glutaredoxin"/>
    <property type="match status" value="1"/>
</dbReference>
<feature type="transmembrane region" description="Helical" evidence="6">
    <location>
        <begin position="491"/>
        <end position="508"/>
    </location>
</feature>
<evidence type="ECO:0000259" key="9">
    <source>
        <dbReference type="Pfam" id="PF11412"/>
    </source>
</evidence>
<dbReference type="CDD" id="cd02953">
    <property type="entry name" value="DsbDgamma"/>
    <property type="match status" value="1"/>
</dbReference>
<reference evidence="10 11" key="1">
    <citation type="journal article" date="2013" name="Antonie Van Leeuwenhoek">
        <title>Dongia rigui sp. nov., isolated from freshwater of a large wetland in Korea.</title>
        <authorList>
            <person name="Baik K.S."/>
            <person name="Hwang Y.M."/>
            <person name="Choi J.S."/>
            <person name="Kwon J."/>
            <person name="Seong C.N."/>
        </authorList>
    </citation>
    <scope>NUCLEOTIDE SEQUENCE [LARGE SCALE GENOMIC DNA]</scope>
    <source>
        <strain evidence="10 11">04SU4-P</strain>
    </source>
</reference>
<name>A0ABU5DW04_9PROT</name>
<dbReference type="EMBL" id="JAXCLX010000001">
    <property type="protein sequence ID" value="MDY0871393.1"/>
    <property type="molecule type" value="Genomic_DNA"/>
</dbReference>
<feature type="chain" id="PRO_5046708324" evidence="7">
    <location>
        <begin position="18"/>
        <end position="634"/>
    </location>
</feature>
<feature type="transmembrane region" description="Helical" evidence="6">
    <location>
        <begin position="331"/>
        <end position="363"/>
    </location>
</feature>
<dbReference type="InterPro" id="IPR036249">
    <property type="entry name" value="Thioredoxin-like_sf"/>
</dbReference>
<accession>A0ABU5DW04</accession>
<organism evidence="10 11">
    <name type="scientific">Dongia rigui</name>
    <dbReference type="NCBI Taxonomy" id="940149"/>
    <lineage>
        <taxon>Bacteria</taxon>
        <taxon>Pseudomonadati</taxon>
        <taxon>Pseudomonadota</taxon>
        <taxon>Alphaproteobacteria</taxon>
        <taxon>Rhodospirillales</taxon>
        <taxon>Dongiaceae</taxon>
        <taxon>Dongia</taxon>
    </lineage>
</organism>
<evidence type="ECO:0000313" key="10">
    <source>
        <dbReference type="EMBL" id="MDY0871393.1"/>
    </source>
</evidence>
<dbReference type="InterPro" id="IPR035671">
    <property type="entry name" value="DsbD_gamma"/>
</dbReference>
<evidence type="ECO:0000256" key="2">
    <source>
        <dbReference type="ARBA" id="ARBA00022692"/>
    </source>
</evidence>
<dbReference type="PANTHER" id="PTHR32234">
    <property type="entry name" value="THIOL:DISULFIDE INTERCHANGE PROTEIN DSBD"/>
    <property type="match status" value="1"/>
</dbReference>
<keyword evidence="11" id="KW-1185">Reference proteome</keyword>
<dbReference type="SUPFAM" id="SSF52833">
    <property type="entry name" value="Thioredoxin-like"/>
    <property type="match status" value="1"/>
</dbReference>
<feature type="transmembrane region" description="Helical" evidence="6">
    <location>
        <begin position="412"/>
        <end position="444"/>
    </location>
</feature>
<keyword evidence="5 6" id="KW-0472">Membrane</keyword>
<dbReference type="InterPro" id="IPR028250">
    <property type="entry name" value="DsbDN"/>
</dbReference>
<dbReference type="PANTHER" id="PTHR32234:SF3">
    <property type="entry name" value="SUPPRESSION OF COPPER SENSITIVITY PROTEIN"/>
    <property type="match status" value="1"/>
</dbReference>
<gene>
    <name evidence="10" type="ORF">SMD31_05650</name>
</gene>
<evidence type="ECO:0000256" key="4">
    <source>
        <dbReference type="ARBA" id="ARBA00022989"/>
    </source>
</evidence>
<dbReference type="Pfam" id="PF13899">
    <property type="entry name" value="Thioredoxin_7"/>
    <property type="match status" value="1"/>
</dbReference>
<dbReference type="Pfam" id="PF11412">
    <property type="entry name" value="DsbD_N"/>
    <property type="match status" value="1"/>
</dbReference>
<evidence type="ECO:0000256" key="6">
    <source>
        <dbReference type="SAM" id="Phobius"/>
    </source>
</evidence>
<evidence type="ECO:0000256" key="5">
    <source>
        <dbReference type="ARBA" id="ARBA00023136"/>
    </source>
</evidence>
<feature type="domain" description="Thiol:disulfide interchange protein DsbD N-terminal" evidence="9">
    <location>
        <begin position="39"/>
        <end position="145"/>
    </location>
</feature>
<dbReference type="RefSeq" id="WP_320499823.1">
    <property type="nucleotide sequence ID" value="NZ_JAXCLX010000001.1"/>
</dbReference>
<comment type="subcellular location">
    <subcellularLocation>
        <location evidence="1">Membrane</location>
        <topology evidence="1">Multi-pass membrane protein</topology>
    </subcellularLocation>
</comment>
<protein>
    <submittedName>
        <fullName evidence="10">Protein-disulfide reductase DsbD family protein</fullName>
    </submittedName>
</protein>
<evidence type="ECO:0000256" key="1">
    <source>
        <dbReference type="ARBA" id="ARBA00004141"/>
    </source>
</evidence>
<keyword evidence="4 6" id="KW-1133">Transmembrane helix</keyword>
<feature type="transmembrane region" description="Helical" evidence="6">
    <location>
        <begin position="288"/>
        <end position="311"/>
    </location>
</feature>
<keyword evidence="7" id="KW-0732">Signal</keyword>
<proteinExistence type="predicted"/>
<feature type="signal peptide" evidence="7">
    <location>
        <begin position="1"/>
        <end position="17"/>
    </location>
</feature>
<keyword evidence="3" id="KW-0201">Cytochrome c-type biogenesis</keyword>
<keyword evidence="2 6" id="KW-0812">Transmembrane</keyword>
<feature type="domain" description="Cytochrome C biogenesis protein transmembrane" evidence="8">
    <location>
        <begin position="289"/>
        <end position="503"/>
    </location>
</feature>
<evidence type="ECO:0000256" key="3">
    <source>
        <dbReference type="ARBA" id="ARBA00022748"/>
    </source>
</evidence>
<evidence type="ECO:0000313" key="11">
    <source>
        <dbReference type="Proteomes" id="UP001271769"/>
    </source>
</evidence>
<feature type="transmembrane region" description="Helical" evidence="6">
    <location>
        <begin position="450"/>
        <end position="479"/>
    </location>
</feature>
<dbReference type="Proteomes" id="UP001271769">
    <property type="component" value="Unassembled WGS sequence"/>
</dbReference>
<evidence type="ECO:0000259" key="8">
    <source>
        <dbReference type="Pfam" id="PF02683"/>
    </source>
</evidence>
<dbReference type="Pfam" id="PF02683">
    <property type="entry name" value="DsbD_TM"/>
    <property type="match status" value="1"/>
</dbReference>
<feature type="transmembrane region" description="Helical" evidence="6">
    <location>
        <begin position="369"/>
        <end position="391"/>
    </location>
</feature>
<evidence type="ECO:0000256" key="7">
    <source>
        <dbReference type="SAM" id="SignalP"/>
    </source>
</evidence>
<dbReference type="InterPro" id="IPR003834">
    <property type="entry name" value="Cyt_c_assmbl_TM_dom"/>
</dbReference>